<evidence type="ECO:0000256" key="2">
    <source>
        <dbReference type="ARBA" id="ARBA00004496"/>
    </source>
</evidence>
<dbReference type="RefSeq" id="WP_090698975.1">
    <property type="nucleotide sequence ID" value="NZ_FOSP01000010.1"/>
</dbReference>
<dbReference type="InterPro" id="IPR012340">
    <property type="entry name" value="NA-bd_OB-fold"/>
</dbReference>
<dbReference type="NCBIfam" id="TIGR00358">
    <property type="entry name" value="3_prime_RNase"/>
    <property type="match status" value="1"/>
</dbReference>
<dbReference type="Pfam" id="PF00773">
    <property type="entry name" value="RNB"/>
    <property type="match status" value="1"/>
</dbReference>
<dbReference type="Pfam" id="PF08206">
    <property type="entry name" value="OB_RNB"/>
    <property type="match status" value="1"/>
</dbReference>
<dbReference type="InterPro" id="IPR011129">
    <property type="entry name" value="CSD"/>
</dbReference>
<dbReference type="Gene3D" id="2.40.50.140">
    <property type="entry name" value="Nucleic acid-binding proteins"/>
    <property type="match status" value="2"/>
</dbReference>
<accession>A0A1I4AY91</accession>
<evidence type="ECO:0000256" key="4">
    <source>
        <dbReference type="ARBA" id="ARBA00022722"/>
    </source>
</evidence>
<keyword evidence="3 8" id="KW-0963">Cytoplasm</keyword>
<dbReference type="PROSITE" id="PS50126">
    <property type="entry name" value="S1"/>
    <property type="match status" value="1"/>
</dbReference>
<evidence type="ECO:0000256" key="5">
    <source>
        <dbReference type="ARBA" id="ARBA00022801"/>
    </source>
</evidence>
<comment type="catalytic activity">
    <reaction evidence="1 8">
        <text>Exonucleolytic cleavage in the 3'- to 5'-direction to yield nucleoside 5'-phosphates.</text>
        <dbReference type="EC" id="3.1.13.1"/>
    </reaction>
</comment>
<keyword evidence="12" id="KW-1185">Reference proteome</keyword>
<comment type="function">
    <text evidence="8">3'-5' exoribonuclease that releases 5'-nucleoside monophosphates and is involved in maturation of structured RNAs.</text>
</comment>
<dbReference type="PROSITE" id="PS01175">
    <property type="entry name" value="RIBONUCLEASE_II"/>
    <property type="match status" value="1"/>
</dbReference>
<dbReference type="EMBL" id="FOSP01000010">
    <property type="protein sequence ID" value="SFK61120.1"/>
    <property type="molecule type" value="Genomic_DNA"/>
</dbReference>
<dbReference type="InterPro" id="IPR013223">
    <property type="entry name" value="RNase_B_OB_dom"/>
</dbReference>
<dbReference type="InterPro" id="IPR004476">
    <property type="entry name" value="RNase_II/RNase_R"/>
</dbReference>
<feature type="region of interest" description="Disordered" evidence="9">
    <location>
        <begin position="724"/>
        <end position="744"/>
    </location>
</feature>
<keyword evidence="6 8" id="KW-0269">Exonuclease</keyword>
<dbReference type="InterPro" id="IPR001900">
    <property type="entry name" value="RNase_II/R"/>
</dbReference>
<keyword evidence="5 8" id="KW-0378">Hydrolase</keyword>
<evidence type="ECO:0000256" key="3">
    <source>
        <dbReference type="ARBA" id="ARBA00022490"/>
    </source>
</evidence>
<feature type="domain" description="S1 motif" evidence="10">
    <location>
        <begin position="639"/>
        <end position="720"/>
    </location>
</feature>
<dbReference type="SMART" id="SM00955">
    <property type="entry name" value="RNB"/>
    <property type="match status" value="1"/>
</dbReference>
<reference evidence="12" key="1">
    <citation type="submission" date="2016-10" db="EMBL/GenBank/DDBJ databases">
        <authorList>
            <person name="Varghese N."/>
            <person name="Submissions S."/>
        </authorList>
    </citation>
    <scope>NUCLEOTIDE SEQUENCE [LARGE SCALE GENOMIC DNA]</scope>
    <source>
        <strain evidence="12">Nm69</strain>
    </source>
</reference>
<organism evidence="11 12">
    <name type="scientific">Nitrosomonas aestuarii</name>
    <dbReference type="NCBI Taxonomy" id="52441"/>
    <lineage>
        <taxon>Bacteria</taxon>
        <taxon>Pseudomonadati</taxon>
        <taxon>Pseudomonadota</taxon>
        <taxon>Betaproteobacteria</taxon>
        <taxon>Nitrosomonadales</taxon>
        <taxon>Nitrosomonadaceae</taxon>
        <taxon>Nitrosomonas</taxon>
    </lineage>
</organism>
<dbReference type="PANTHER" id="PTHR23355:SF9">
    <property type="entry name" value="DIS3-LIKE EXONUCLEASE 2"/>
    <property type="match status" value="1"/>
</dbReference>
<dbReference type="AlphaFoldDB" id="A0A1I4AY91"/>
<comment type="subcellular location">
    <subcellularLocation>
        <location evidence="2 8">Cytoplasm</location>
    </subcellularLocation>
</comment>
<proteinExistence type="inferred from homology"/>
<dbReference type="SMART" id="SM00357">
    <property type="entry name" value="CSP"/>
    <property type="match status" value="1"/>
</dbReference>
<evidence type="ECO:0000259" key="10">
    <source>
        <dbReference type="PROSITE" id="PS50126"/>
    </source>
</evidence>
<dbReference type="GO" id="GO:0006402">
    <property type="term" value="P:mRNA catabolic process"/>
    <property type="evidence" value="ECO:0007669"/>
    <property type="project" value="TreeGrafter"/>
</dbReference>
<keyword evidence="7 8" id="KW-0694">RNA-binding</keyword>
<dbReference type="InterPro" id="IPR040476">
    <property type="entry name" value="CSD2"/>
</dbReference>
<evidence type="ECO:0000256" key="9">
    <source>
        <dbReference type="SAM" id="MobiDB-lite"/>
    </source>
</evidence>
<dbReference type="Proteomes" id="UP000199533">
    <property type="component" value="Unassembled WGS sequence"/>
</dbReference>
<gene>
    <name evidence="8" type="primary">rnr</name>
    <name evidence="11" type="ORF">SAMN05216302_101080</name>
</gene>
<feature type="compositionally biased region" description="Basic residues" evidence="9">
    <location>
        <begin position="728"/>
        <end position="744"/>
    </location>
</feature>
<dbReference type="InterPro" id="IPR022966">
    <property type="entry name" value="RNase_II/R_CS"/>
</dbReference>
<evidence type="ECO:0000313" key="12">
    <source>
        <dbReference type="Proteomes" id="UP000199533"/>
    </source>
</evidence>
<dbReference type="GO" id="GO:0008859">
    <property type="term" value="F:exoribonuclease II activity"/>
    <property type="evidence" value="ECO:0007669"/>
    <property type="project" value="UniProtKB-UniRule"/>
</dbReference>
<dbReference type="NCBIfam" id="TIGR02063">
    <property type="entry name" value="RNase_R"/>
    <property type="match status" value="1"/>
</dbReference>
<dbReference type="GO" id="GO:0003723">
    <property type="term" value="F:RNA binding"/>
    <property type="evidence" value="ECO:0007669"/>
    <property type="project" value="UniProtKB-UniRule"/>
</dbReference>
<dbReference type="CDD" id="cd04471">
    <property type="entry name" value="S1_RNase_R"/>
    <property type="match status" value="1"/>
</dbReference>
<evidence type="ECO:0000256" key="7">
    <source>
        <dbReference type="ARBA" id="ARBA00022884"/>
    </source>
</evidence>
<evidence type="ECO:0000256" key="8">
    <source>
        <dbReference type="HAMAP-Rule" id="MF_01895"/>
    </source>
</evidence>
<dbReference type="InterPro" id="IPR003029">
    <property type="entry name" value="S1_domain"/>
</dbReference>
<protein>
    <recommendedName>
        <fullName evidence="8">Ribonuclease R</fullName>
        <shortName evidence="8">RNase R</shortName>
        <ecNumber evidence="8">3.1.13.1</ecNumber>
    </recommendedName>
</protein>
<dbReference type="GO" id="GO:0005829">
    <property type="term" value="C:cytosol"/>
    <property type="evidence" value="ECO:0007669"/>
    <property type="project" value="UniProtKB-ARBA"/>
</dbReference>
<dbReference type="OrthoDB" id="9764149at2"/>
<dbReference type="PANTHER" id="PTHR23355">
    <property type="entry name" value="RIBONUCLEASE"/>
    <property type="match status" value="1"/>
</dbReference>
<sequence length="744" mass="85233">MSIKKHRKLRDQDPYLAREKTRYAQPLPSREYILQILKDRGVPMAETELQTLLDIGVEEHENFTRRLGAMIREGQIFRNRKGAICVMEKLDLIKGKIQGHADGFGFLIPADGTADLFLSEKEMHKALHGDLVLVREKGLDRRGRREGVIVEILEHTNKHIVGRLYIDHGILYVVAENKRINQDILIPIDHSLNADDGQVVMVEIIQQPNKHTQPIGHIVEIMGDYADPGMEIDIALRKHDLPYVFSSEIDSLANKLPTRVLQKNHMDRRDIRHLPLVTIDSETARDFDDAVYCEQHTDGFTLYVAIADVSQYVQPGDAFDREAFNRGNSVYFPQRVIPMLPEVLSNELCSLNPNRNRLCMVCEIRFDAHGERLDYAFYPALMRSHARLTYHVVAAMLANPTGKEADRYAKIFPHLQNINRLFKVLLKARKKRGAIDFETTETQMFFNDQGKIEKIEPVQRNDAHRLIEECMLAANVCAADFLQKHKHSVLYRVHERPAADKLEALRHFLKEVGVQLGGRSKPGAGDYAKTLLKIKDRPDKHLLQTVMLRSLPQAIYSPDNNGHFGLAYDAYTHFTSPIRRYPDLLTHRAIKAVLQGKKYLPGDWHELGRHCSQTERRADEATRDVETWLKCFFMQDKIGECFEGIISSVTGFGLFVALDQVYVEGLIHISELPSDYFHFDAAQQRLLGERSGKQYRIGDRLSVKLAHVNLETSKIDFVLNEAAESGKQTKKSRFVKKSKKKKLQ</sequence>
<dbReference type="InterPro" id="IPR050180">
    <property type="entry name" value="RNR_Ribonuclease"/>
</dbReference>
<dbReference type="InterPro" id="IPR011805">
    <property type="entry name" value="RNase_R"/>
</dbReference>
<name>A0A1I4AY91_9PROT</name>
<dbReference type="SUPFAM" id="SSF50249">
    <property type="entry name" value="Nucleic acid-binding proteins"/>
    <property type="match status" value="3"/>
</dbReference>
<dbReference type="EC" id="3.1.13.1" evidence="8"/>
<dbReference type="HAMAP" id="MF_01895">
    <property type="entry name" value="RNase_R"/>
    <property type="match status" value="1"/>
</dbReference>
<dbReference type="Pfam" id="PF17876">
    <property type="entry name" value="CSD2"/>
    <property type="match status" value="1"/>
</dbReference>
<dbReference type="Pfam" id="PF00575">
    <property type="entry name" value="S1"/>
    <property type="match status" value="1"/>
</dbReference>
<evidence type="ECO:0000256" key="6">
    <source>
        <dbReference type="ARBA" id="ARBA00022839"/>
    </source>
</evidence>
<evidence type="ECO:0000313" key="11">
    <source>
        <dbReference type="EMBL" id="SFK61120.1"/>
    </source>
</evidence>
<dbReference type="STRING" id="52441.SAMN05216302_101080"/>
<evidence type="ECO:0000256" key="1">
    <source>
        <dbReference type="ARBA" id="ARBA00001849"/>
    </source>
</evidence>
<dbReference type="SMART" id="SM00316">
    <property type="entry name" value="S1"/>
    <property type="match status" value="1"/>
</dbReference>
<keyword evidence="4 8" id="KW-0540">Nuclease</keyword>
<comment type="similarity">
    <text evidence="8">Belongs to the RNR ribonuclease family. RNase R subfamily.</text>
</comment>